<organism evidence="2 3">
    <name type="scientific">Dehalogenimonas formicexedens</name>
    <dbReference type="NCBI Taxonomy" id="1839801"/>
    <lineage>
        <taxon>Bacteria</taxon>
        <taxon>Bacillati</taxon>
        <taxon>Chloroflexota</taxon>
        <taxon>Dehalococcoidia</taxon>
        <taxon>Dehalococcoidales</taxon>
        <taxon>Dehalococcoidaceae</taxon>
        <taxon>Dehalogenimonas</taxon>
    </lineage>
</organism>
<gene>
    <name evidence="2" type="ORF">Dform_01892</name>
</gene>
<dbReference type="EMBL" id="CP018258">
    <property type="protein sequence ID" value="APV45209.1"/>
    <property type="molecule type" value="Genomic_DNA"/>
</dbReference>
<sequence length="69" mass="7512">MKPIAGGLKPLCDTCNRNNYPCRCPRASHEIVIGCQDYIQAHGSDAPVKFSECPSPAESTKSETATDDW</sequence>
<accession>A0A1P8F9R8</accession>
<evidence type="ECO:0000256" key="1">
    <source>
        <dbReference type="SAM" id="MobiDB-lite"/>
    </source>
</evidence>
<protein>
    <submittedName>
        <fullName evidence="2">Uncharacterized protein</fullName>
    </submittedName>
</protein>
<dbReference type="OrthoDB" id="9857906at2"/>
<feature type="region of interest" description="Disordered" evidence="1">
    <location>
        <begin position="50"/>
        <end position="69"/>
    </location>
</feature>
<reference evidence="3" key="1">
    <citation type="submission" date="2016-11" db="EMBL/GenBank/DDBJ databases">
        <title>Dehalogenimonas formicexedens sp. nov., a chlorinated alkane respiring bacterium isolated from contaminated groundwater.</title>
        <authorList>
            <person name="Key T.A."/>
            <person name="Bowman K.S."/>
            <person name="Lee I."/>
            <person name="Chun J."/>
            <person name="Albuquerque L."/>
            <person name="da Costa M.S."/>
            <person name="Rainey F.A."/>
            <person name="Moe W.M."/>
        </authorList>
    </citation>
    <scope>NUCLEOTIDE SEQUENCE [LARGE SCALE GENOMIC DNA]</scope>
    <source>
        <strain evidence="3">NSZ-14</strain>
    </source>
</reference>
<name>A0A1P8F9R8_9CHLR</name>
<evidence type="ECO:0000313" key="2">
    <source>
        <dbReference type="EMBL" id="APV45209.1"/>
    </source>
</evidence>
<dbReference type="STRING" id="1839801.Dform_01892"/>
<evidence type="ECO:0000313" key="3">
    <source>
        <dbReference type="Proteomes" id="UP000185934"/>
    </source>
</evidence>
<dbReference type="Proteomes" id="UP000185934">
    <property type="component" value="Chromosome"/>
</dbReference>
<dbReference type="KEGG" id="dfo:Dform_01892"/>
<keyword evidence="3" id="KW-1185">Reference proteome</keyword>
<dbReference type="RefSeq" id="WP_145925575.1">
    <property type="nucleotide sequence ID" value="NZ_CP018258.1"/>
</dbReference>
<dbReference type="AlphaFoldDB" id="A0A1P8F9R8"/>
<proteinExistence type="predicted"/>